<keyword evidence="4 6" id="KW-0808">Transferase</keyword>
<comment type="caution">
    <text evidence="9">The sequence shown here is derived from an EMBL/GenBank/DDBJ whole genome shotgun (WGS) entry which is preliminary data.</text>
</comment>
<reference evidence="9" key="1">
    <citation type="submission" date="2021-06" db="EMBL/GenBank/DDBJ databases">
        <authorList>
            <person name="Kallberg Y."/>
            <person name="Tangrot J."/>
            <person name="Rosling A."/>
        </authorList>
    </citation>
    <scope>NUCLEOTIDE SEQUENCE</scope>
    <source>
        <strain evidence="9">FL966</strain>
    </source>
</reference>
<evidence type="ECO:0000256" key="3">
    <source>
        <dbReference type="ARBA" id="ARBA00022552"/>
    </source>
</evidence>
<comment type="caution">
    <text evidence="6">Lacks conserved residue(s) required for the propagation of feature annotation.</text>
</comment>
<evidence type="ECO:0000256" key="5">
    <source>
        <dbReference type="ARBA" id="ARBA00022691"/>
    </source>
</evidence>
<dbReference type="GO" id="GO:0000455">
    <property type="term" value="P:enzyme-directed rRNA pseudouridine synthesis"/>
    <property type="evidence" value="ECO:0007669"/>
    <property type="project" value="UniProtKB-UniRule"/>
</dbReference>
<keyword evidence="5 6" id="KW-0949">S-adenosyl-L-methionine</keyword>
<feature type="region of interest" description="Disordered" evidence="7">
    <location>
        <begin position="186"/>
        <end position="224"/>
    </location>
</feature>
<keyword evidence="2 6" id="KW-0690">Ribosome biogenesis</keyword>
<evidence type="ECO:0000256" key="7">
    <source>
        <dbReference type="SAM" id="MobiDB-lite"/>
    </source>
</evidence>
<keyword evidence="6" id="KW-0539">Nucleus</keyword>
<feature type="binding site" evidence="6">
    <location>
        <position position="82"/>
    </location>
    <ligand>
        <name>S-adenosyl-L-methionine</name>
        <dbReference type="ChEBI" id="CHEBI:59789"/>
    </ligand>
</feature>
<dbReference type="GO" id="GO:0030490">
    <property type="term" value="P:maturation of SSU-rRNA"/>
    <property type="evidence" value="ECO:0007669"/>
    <property type="project" value="TreeGrafter"/>
</dbReference>
<keyword evidence="1 6" id="KW-0963">Cytoplasm</keyword>
<dbReference type="HAMAP" id="MF_01116">
    <property type="entry name" value="TSR3"/>
    <property type="match status" value="1"/>
</dbReference>
<dbReference type="GO" id="GO:1904047">
    <property type="term" value="F:S-adenosyl-L-methionine binding"/>
    <property type="evidence" value="ECO:0007669"/>
    <property type="project" value="UniProtKB-UniRule"/>
</dbReference>
<evidence type="ECO:0000256" key="1">
    <source>
        <dbReference type="ARBA" id="ARBA00022490"/>
    </source>
</evidence>
<evidence type="ECO:0000313" key="10">
    <source>
        <dbReference type="Proteomes" id="UP000789759"/>
    </source>
</evidence>
<dbReference type="GO" id="GO:0106388">
    <property type="term" value="F:rRNA small subunit aminocarboxypropyltransferase activity"/>
    <property type="evidence" value="ECO:0007669"/>
    <property type="project" value="UniProtKB-EC"/>
</dbReference>
<evidence type="ECO:0000259" key="8">
    <source>
        <dbReference type="Pfam" id="PF04034"/>
    </source>
</evidence>
<evidence type="ECO:0000256" key="4">
    <source>
        <dbReference type="ARBA" id="ARBA00022679"/>
    </source>
</evidence>
<dbReference type="OrthoDB" id="10262062at2759"/>
<comment type="subcellular location">
    <subcellularLocation>
        <location evidence="6">Cytoplasm</location>
    </subcellularLocation>
    <subcellularLocation>
        <location evidence="6">Nucleus</location>
    </subcellularLocation>
</comment>
<feature type="domain" description="16S/18S rRNA aminocarboxypropyltransferase Tsr3 C-terminal" evidence="8">
    <location>
        <begin position="35"/>
        <end position="159"/>
    </location>
</feature>
<evidence type="ECO:0000313" key="9">
    <source>
        <dbReference type="EMBL" id="CAG8551074.1"/>
    </source>
</evidence>
<comment type="similarity">
    <text evidence="6">Belongs to the TDD superfamily. TSR3 family.</text>
</comment>
<comment type="function">
    <text evidence="6">Aminocarboxypropyltransferase that catalyzes the aminocarboxypropyl transfer on pseudouridine at position 1191 (Psi1191) in 18S rRNA. It constitutes the last step in biosynthesis of the hypermodified N1-methyl-N3-(3-amino-3-carboxypropyl) pseudouridine (m1acp3-Psi) conserved in eukaryotic 18S rRNA.</text>
</comment>
<organism evidence="9 10">
    <name type="scientific">Cetraspora pellucida</name>
    <dbReference type="NCBI Taxonomy" id="1433469"/>
    <lineage>
        <taxon>Eukaryota</taxon>
        <taxon>Fungi</taxon>
        <taxon>Fungi incertae sedis</taxon>
        <taxon>Mucoromycota</taxon>
        <taxon>Glomeromycotina</taxon>
        <taxon>Glomeromycetes</taxon>
        <taxon>Diversisporales</taxon>
        <taxon>Gigasporaceae</taxon>
        <taxon>Cetraspora</taxon>
    </lineage>
</organism>
<dbReference type="NCBIfam" id="NF002621">
    <property type="entry name" value="PRK02287.1"/>
    <property type="match status" value="1"/>
</dbReference>
<dbReference type="EMBL" id="CAJVQA010002567">
    <property type="protein sequence ID" value="CAG8551074.1"/>
    <property type="molecule type" value="Genomic_DNA"/>
</dbReference>
<comment type="catalytic activity">
    <reaction evidence="6">
        <text>N(1)-methylpseudouridine(1191) in yeast 18S rRNA + S-adenosyl-L-methionine = N(1)-methyl-N(3)-[(3S)-3-amino-3-carboxypropyl]pseudouridine(1191) in yeast 18S rRNA + S-methyl-5'-thioadenosine + H(+)</text>
        <dbReference type="Rhea" id="RHEA:63300"/>
        <dbReference type="Rhea" id="RHEA-COMP:13852"/>
        <dbReference type="Rhea" id="RHEA-COMP:16309"/>
        <dbReference type="ChEBI" id="CHEBI:15378"/>
        <dbReference type="ChEBI" id="CHEBI:17509"/>
        <dbReference type="ChEBI" id="CHEBI:59789"/>
        <dbReference type="ChEBI" id="CHEBI:74890"/>
        <dbReference type="ChEBI" id="CHEBI:146234"/>
    </reaction>
</comment>
<gene>
    <name evidence="6" type="primary">TSR3</name>
    <name evidence="9" type="ORF">CPELLU_LOCUS4754</name>
</gene>
<dbReference type="GO" id="GO:0005737">
    <property type="term" value="C:cytoplasm"/>
    <property type="evidence" value="ECO:0007669"/>
    <property type="project" value="UniProtKB-SubCell"/>
</dbReference>
<feature type="binding site" evidence="6">
    <location>
        <position position="97"/>
    </location>
    <ligand>
        <name>S-adenosyl-L-methionine</name>
        <dbReference type="ChEBI" id="CHEBI:59789"/>
    </ligand>
</feature>
<protein>
    <recommendedName>
        <fullName evidence="6">18S rRNA aminocarboxypropyltransferase</fullName>
        <ecNumber evidence="6">2.5.1.157</ecNumber>
    </recommendedName>
</protein>
<evidence type="ECO:0000256" key="2">
    <source>
        <dbReference type="ARBA" id="ARBA00022517"/>
    </source>
</evidence>
<dbReference type="Proteomes" id="UP000789759">
    <property type="component" value="Unassembled WGS sequence"/>
</dbReference>
<dbReference type="PANTHER" id="PTHR20426:SF0">
    <property type="entry name" value="18S RRNA AMINOCARBOXYPROPYLTRANSFERASE"/>
    <property type="match status" value="1"/>
</dbReference>
<feature type="binding site" evidence="6">
    <location>
        <position position="59"/>
    </location>
    <ligand>
        <name>S-adenosyl-L-methionine</name>
        <dbReference type="ChEBI" id="CHEBI:59789"/>
    </ligand>
</feature>
<evidence type="ECO:0000256" key="6">
    <source>
        <dbReference type="HAMAP-Rule" id="MF_03146"/>
    </source>
</evidence>
<dbReference type="InterPro" id="IPR007177">
    <property type="entry name" value="Tsr3_C"/>
</dbReference>
<keyword evidence="3 6" id="KW-0698">rRNA processing</keyword>
<dbReference type="AlphaFoldDB" id="A0A9N9B4C6"/>
<dbReference type="GO" id="GO:0005634">
    <property type="term" value="C:nucleus"/>
    <property type="evidence" value="ECO:0007669"/>
    <property type="project" value="UniProtKB-SubCell"/>
</dbReference>
<proteinExistence type="inferred from homology"/>
<dbReference type="PANTHER" id="PTHR20426">
    <property type="entry name" value="RIBOSOME BIOGENESIS PROTEIN TSR3 HOMOLOG"/>
    <property type="match status" value="1"/>
</dbReference>
<comment type="catalytic activity">
    <reaction evidence="6">
        <text>an N(1)-methylpseudouridine in rRNA + S-adenosyl-L-methionine = N(1)-methyl-N(3)-[(3S)-3-amino-3-carboxypropyl]pseudouridine in rRNA + S-methyl-5'-thioadenosine + H(+)</text>
        <dbReference type="Rhea" id="RHEA:63296"/>
        <dbReference type="Rhea" id="RHEA-COMP:11634"/>
        <dbReference type="Rhea" id="RHEA-COMP:16310"/>
        <dbReference type="ChEBI" id="CHEBI:15378"/>
        <dbReference type="ChEBI" id="CHEBI:17509"/>
        <dbReference type="ChEBI" id="CHEBI:59789"/>
        <dbReference type="ChEBI" id="CHEBI:74890"/>
        <dbReference type="ChEBI" id="CHEBI:146234"/>
        <dbReference type="EC" id="2.5.1.157"/>
    </reaction>
</comment>
<dbReference type="EC" id="2.5.1.157" evidence="6"/>
<feature type="region of interest" description="Disordered" evidence="7">
    <location>
        <begin position="1"/>
        <end position="21"/>
    </location>
</feature>
<dbReference type="InterPro" id="IPR022968">
    <property type="entry name" value="Tsr3-like"/>
</dbReference>
<name>A0A9N9B4C6_9GLOM</name>
<dbReference type="Pfam" id="PF04034">
    <property type="entry name" value="Ribo_biogen_C"/>
    <property type="match status" value="1"/>
</dbReference>
<keyword evidence="10" id="KW-1185">Reference proteome</keyword>
<accession>A0A9N9B4C6</accession>
<sequence>MGKRRGKDFAQRSYGKIKNSNDPNRGYATLYDEYISPQGQQAISPADRIIIQDHGLAVIDCSWARLEDVPFAKLRTFNDRLLPYLVAVNPINYGRPWKLSCVEAFAACFYIAGFPEYAEQLLSKFKWGREFFSVNGDLLNKYAACKDSGEVVKVQNEWIKDIEEEYAKARESDNVDLLVRNPNHRFLDDNDSDSDSDNSSVKNLDQPIIDDDLSENSELNITKE</sequence>